<reference evidence="2" key="1">
    <citation type="journal article" date="2021" name="Proc. Natl. Acad. Sci. U.S.A.">
        <title>A Catalog of Tens of Thousands of Viruses from Human Metagenomes Reveals Hidden Associations with Chronic Diseases.</title>
        <authorList>
            <person name="Tisza M.J."/>
            <person name="Buck C.B."/>
        </authorList>
    </citation>
    <scope>NUCLEOTIDE SEQUENCE</scope>
    <source>
        <strain evidence="2">CtUJJ3</strain>
    </source>
</reference>
<feature type="transmembrane region" description="Helical" evidence="1">
    <location>
        <begin position="85"/>
        <end position="108"/>
    </location>
</feature>
<keyword evidence="1" id="KW-0472">Membrane</keyword>
<name>A0A8S5NEM6_9CAUD</name>
<evidence type="ECO:0000256" key="1">
    <source>
        <dbReference type="SAM" id="Phobius"/>
    </source>
</evidence>
<proteinExistence type="predicted"/>
<accession>A0A8S5NEM6</accession>
<feature type="transmembrane region" description="Helical" evidence="1">
    <location>
        <begin position="47"/>
        <end position="65"/>
    </location>
</feature>
<keyword evidence="1" id="KW-1133">Transmembrane helix</keyword>
<dbReference type="EMBL" id="BK015154">
    <property type="protein sequence ID" value="DAD93166.1"/>
    <property type="molecule type" value="Genomic_DNA"/>
</dbReference>
<protein>
    <submittedName>
        <fullName evidence="2">Uncharacterized protein</fullName>
    </submittedName>
</protein>
<feature type="transmembrane region" description="Helical" evidence="1">
    <location>
        <begin position="129"/>
        <end position="149"/>
    </location>
</feature>
<feature type="transmembrane region" description="Helical" evidence="1">
    <location>
        <begin position="169"/>
        <end position="187"/>
    </location>
</feature>
<organism evidence="2">
    <name type="scientific">Caudovirales sp. ctUJJ3</name>
    <dbReference type="NCBI Taxonomy" id="2826777"/>
    <lineage>
        <taxon>Viruses</taxon>
        <taxon>Duplodnaviria</taxon>
        <taxon>Heunggongvirae</taxon>
        <taxon>Uroviricota</taxon>
        <taxon>Caudoviricetes</taxon>
    </lineage>
</organism>
<keyword evidence="1" id="KW-0812">Transmembrane</keyword>
<evidence type="ECO:0000313" key="2">
    <source>
        <dbReference type="EMBL" id="DAD93166.1"/>
    </source>
</evidence>
<sequence length="196" mass="22778">MKLWDHVNLAIRQYELFNQNDERYEKIVEEKMKDVEIRLTKEMNTQLISLIAIFTALSFIVFGGISSLDNIFDGVKDIPVTKLMIVGSIWCFCIMNLVFVFMFFVGKLTHLEIGSTKDLDANLVQKYPLIWWCNWTVIAVLLLSAWAYYLKCEGFSKEAYILLSKYPTIYSILGTVIIVLFILYGGLKLYRLSQKK</sequence>